<accession>A0AAW9DJU6</accession>
<dbReference type="AlphaFoldDB" id="A0AAW9DJU6"/>
<dbReference type="EMBL" id="JAWXYB010000001">
    <property type="protein sequence ID" value="MDX5929278.1"/>
    <property type="molecule type" value="Genomic_DNA"/>
</dbReference>
<sequence>MSWTRLREILSVQQRITATFQQRDGRTLHVRKATVAEPALRRIYDALELNAAPGGIQKLTV</sequence>
<name>A0AAW9DJU6_ACIAO</name>
<comment type="caution">
    <text evidence="1">The sequence shown here is derived from an EMBL/GenBank/DDBJ whole genome shotgun (WGS) entry which is preliminary data.</text>
</comment>
<proteinExistence type="predicted"/>
<dbReference type="RefSeq" id="WP_319612395.1">
    <property type="nucleotide sequence ID" value="NZ_JAWXYB010000001.1"/>
</dbReference>
<gene>
    <name evidence="1" type="ORF">SIL87_00650</name>
</gene>
<reference evidence="1 2" key="1">
    <citation type="submission" date="2023-11" db="EMBL/GenBank/DDBJ databases">
        <title>MicrobeMod: A computational toolkit for identifying prokaryotic methylation and restriction-modification with nanopore sequencing.</title>
        <authorList>
            <person name="Crits-Christoph A."/>
            <person name="Kang S.C."/>
            <person name="Lee H."/>
            <person name="Ostrov N."/>
        </authorList>
    </citation>
    <scope>NUCLEOTIDE SEQUENCE [LARGE SCALE GENOMIC DNA]</scope>
    <source>
        <strain evidence="1 2">DSMZ 700</strain>
    </source>
</reference>
<keyword evidence="2" id="KW-1185">Reference proteome</keyword>
<protein>
    <submittedName>
        <fullName evidence="1">Uncharacterized protein</fullName>
    </submittedName>
</protein>
<evidence type="ECO:0000313" key="1">
    <source>
        <dbReference type="EMBL" id="MDX5929278.1"/>
    </source>
</evidence>
<dbReference type="Proteomes" id="UP001279553">
    <property type="component" value="Unassembled WGS sequence"/>
</dbReference>
<evidence type="ECO:0000313" key="2">
    <source>
        <dbReference type="Proteomes" id="UP001279553"/>
    </source>
</evidence>
<organism evidence="1 2">
    <name type="scientific">Acidiphilium acidophilum</name>
    <name type="common">Thiobacillus acidophilus</name>
    <dbReference type="NCBI Taxonomy" id="76588"/>
    <lineage>
        <taxon>Bacteria</taxon>
        <taxon>Pseudomonadati</taxon>
        <taxon>Pseudomonadota</taxon>
        <taxon>Alphaproteobacteria</taxon>
        <taxon>Acetobacterales</taxon>
        <taxon>Acidocellaceae</taxon>
        <taxon>Acidiphilium</taxon>
    </lineage>
</organism>